<dbReference type="Proteomes" id="UP000460558">
    <property type="component" value="Unassembled WGS sequence"/>
</dbReference>
<proteinExistence type="predicted"/>
<dbReference type="EMBL" id="VDEQ01000009">
    <property type="protein sequence ID" value="MQS34278.1"/>
    <property type="molecule type" value="Genomic_DNA"/>
</dbReference>
<dbReference type="CDD" id="cd00093">
    <property type="entry name" value="HTH_XRE"/>
    <property type="match status" value="1"/>
</dbReference>
<dbReference type="Pfam" id="PF13560">
    <property type="entry name" value="HTH_31"/>
    <property type="match status" value="1"/>
</dbReference>
<dbReference type="PROSITE" id="PS50943">
    <property type="entry name" value="HTH_CROC1"/>
    <property type="match status" value="1"/>
</dbReference>
<organism evidence="2 3">
    <name type="scientific">Streptomyces katsurahamanus</name>
    <dbReference type="NCBI Taxonomy" id="2577098"/>
    <lineage>
        <taxon>Bacteria</taxon>
        <taxon>Bacillati</taxon>
        <taxon>Actinomycetota</taxon>
        <taxon>Actinomycetes</taxon>
        <taxon>Kitasatosporales</taxon>
        <taxon>Streptomycetaceae</taxon>
        <taxon>Streptomyces</taxon>
    </lineage>
</organism>
<evidence type="ECO:0000313" key="3">
    <source>
        <dbReference type="Proteomes" id="UP000460558"/>
    </source>
</evidence>
<gene>
    <name evidence="2" type="ORF">FFZ77_01170</name>
</gene>
<keyword evidence="3" id="KW-1185">Reference proteome</keyword>
<dbReference type="SUPFAM" id="SSF47413">
    <property type="entry name" value="lambda repressor-like DNA-binding domains"/>
    <property type="match status" value="1"/>
</dbReference>
<sequence length="290" mass="32387">MPEARPTVHRRRLGSALRSLRRAAGMTMDEAAERLALSGKPTLSKIENGKQRVQPGLALTAFFEVYGVEDEATRQTLRAMATLAASNQRTSLLDEYREAIQTHGFEEYLHLEELASATESYLTVVSGLLQTRDYALSIVERSKVWASRREVERFVDLRMARQAALTRESPLTFSCILDEAALRRVVGGRATMKAQLERLLEAAEQRDNVDLRVLPFDAGAHASMDGSFQVLHFPAGPPVAVVEGKATSVYLEETGDVDRYRSAFDSLAEQALDPDQTRRFFSDLIKDCYT</sequence>
<feature type="domain" description="HTH cro/C1-type" evidence="1">
    <location>
        <begin position="17"/>
        <end position="72"/>
    </location>
</feature>
<comment type="caution">
    <text evidence="2">The sequence shown here is derived from an EMBL/GenBank/DDBJ whole genome shotgun (WGS) entry which is preliminary data.</text>
</comment>
<evidence type="ECO:0000259" key="1">
    <source>
        <dbReference type="PROSITE" id="PS50943"/>
    </source>
</evidence>
<dbReference type="SMART" id="SM00530">
    <property type="entry name" value="HTH_XRE"/>
    <property type="match status" value="1"/>
</dbReference>
<name>A0ABW9NLU7_9ACTN</name>
<dbReference type="RefSeq" id="WP_153480311.1">
    <property type="nucleotide sequence ID" value="NZ_VDEQ01000009.1"/>
</dbReference>
<evidence type="ECO:0000313" key="2">
    <source>
        <dbReference type="EMBL" id="MQS34278.1"/>
    </source>
</evidence>
<dbReference type="Gene3D" id="1.10.260.40">
    <property type="entry name" value="lambda repressor-like DNA-binding domains"/>
    <property type="match status" value="1"/>
</dbReference>
<dbReference type="Pfam" id="PF19054">
    <property type="entry name" value="DUF5753"/>
    <property type="match status" value="1"/>
</dbReference>
<protein>
    <submittedName>
        <fullName evidence="2">Helix-turn-helix domain-containing protein</fullName>
    </submittedName>
</protein>
<dbReference type="InterPro" id="IPR001387">
    <property type="entry name" value="Cro/C1-type_HTH"/>
</dbReference>
<reference evidence="2 3" key="1">
    <citation type="submission" date="2019-06" db="EMBL/GenBank/DDBJ databases">
        <title>Comparative genomics and metabolomics analyses of clavulanic acid producing Streptomyces species provides insight into specialized metabolism and evolution of beta-lactam biosynthetic gene clusters.</title>
        <authorList>
            <person name="Moore M.A."/>
            <person name="Cruz-Morales P."/>
            <person name="Barona Gomez F."/>
            <person name="Kapil T."/>
        </authorList>
    </citation>
    <scope>NUCLEOTIDE SEQUENCE [LARGE SCALE GENOMIC DNA]</scope>
    <source>
        <strain evidence="2 3">T-272</strain>
    </source>
</reference>
<dbReference type="InterPro" id="IPR010982">
    <property type="entry name" value="Lambda_DNA-bd_dom_sf"/>
</dbReference>
<dbReference type="InterPro" id="IPR043917">
    <property type="entry name" value="DUF5753"/>
</dbReference>
<accession>A0ABW9NLU7</accession>